<dbReference type="NCBIfam" id="TIGR01123">
    <property type="entry name" value="ilvE_II"/>
    <property type="match status" value="1"/>
</dbReference>
<keyword evidence="10 17" id="KW-0808">Transferase</keyword>
<organism evidence="17 18">
    <name type="scientific">Spirobacillus cienkowskii</name>
    <dbReference type="NCBI Taxonomy" id="495820"/>
    <lineage>
        <taxon>Bacteria</taxon>
        <taxon>Pseudomonadati</taxon>
        <taxon>Bdellovibrionota</taxon>
        <taxon>Oligoflexia</taxon>
        <taxon>Silvanigrellales</taxon>
        <taxon>Spirobacillus</taxon>
    </lineage>
</organism>
<keyword evidence="8 17" id="KW-0032">Aminotransferase</keyword>
<comment type="similarity">
    <text evidence="6">Belongs to the class-IV pyridoxal-phosphate-dependent aminotransferase family.</text>
</comment>
<comment type="pathway">
    <text evidence="4">Amino-acid biosynthesis; L-valine biosynthesis; L-valine from pyruvate: step 4/4.</text>
</comment>
<evidence type="ECO:0000256" key="1">
    <source>
        <dbReference type="ARBA" id="ARBA00001933"/>
    </source>
</evidence>
<evidence type="ECO:0000256" key="6">
    <source>
        <dbReference type="ARBA" id="ARBA00009320"/>
    </source>
</evidence>
<dbReference type="EC" id="2.6.1.42" evidence="7"/>
<dbReference type="InterPro" id="IPR001544">
    <property type="entry name" value="Aminotrans_IV"/>
</dbReference>
<evidence type="ECO:0000256" key="10">
    <source>
        <dbReference type="ARBA" id="ARBA00022679"/>
    </source>
</evidence>
<dbReference type="InterPro" id="IPR033939">
    <property type="entry name" value="BCAT_family"/>
</dbReference>
<dbReference type="CDD" id="cd01557">
    <property type="entry name" value="BCAT_beta_family"/>
    <property type="match status" value="1"/>
</dbReference>
<evidence type="ECO:0000256" key="8">
    <source>
        <dbReference type="ARBA" id="ARBA00022576"/>
    </source>
</evidence>
<reference evidence="17" key="1">
    <citation type="submission" date="2018-04" db="EMBL/GenBank/DDBJ databases">
        <title>Draft genome sequence of the Candidatus Spirobacillus cienkowskii, a pathogen of freshwater Daphnia species, reconstructed from hemolymph metagenomic reads.</title>
        <authorList>
            <person name="Bresciani L."/>
            <person name="Lemos L.N."/>
            <person name="Wale N."/>
            <person name="Lin J.Y."/>
            <person name="Fernandes G.R."/>
            <person name="Duffy M.A."/>
            <person name="Rodrigues J.M."/>
        </authorList>
    </citation>
    <scope>NUCLEOTIDE SEQUENCE [LARGE SCALE GENOMIC DNA]</scope>
    <source>
        <strain evidence="17">Binning01</strain>
    </source>
</reference>
<evidence type="ECO:0000256" key="7">
    <source>
        <dbReference type="ARBA" id="ARBA00013053"/>
    </source>
</evidence>
<dbReference type="UniPathway" id="UPA00048">
    <property type="reaction ID" value="UER00073"/>
</dbReference>
<evidence type="ECO:0000313" key="17">
    <source>
        <dbReference type="EMBL" id="RDB35953.1"/>
    </source>
</evidence>
<dbReference type="GO" id="GO:0052655">
    <property type="term" value="F:L-valine-2-oxoglutarate transaminase activity"/>
    <property type="evidence" value="ECO:0007669"/>
    <property type="project" value="RHEA"/>
</dbReference>
<comment type="pathway">
    <text evidence="3">Amino-acid biosynthesis; L-isoleucine biosynthesis; L-isoleucine from 2-oxobutanoate: step 4/4.</text>
</comment>
<dbReference type="NCBIfam" id="NF009897">
    <property type="entry name" value="PRK13357.1"/>
    <property type="match status" value="1"/>
</dbReference>
<evidence type="ECO:0000256" key="9">
    <source>
        <dbReference type="ARBA" id="ARBA00022605"/>
    </source>
</evidence>
<keyword evidence="11" id="KW-0663">Pyridoxal phosphate</keyword>
<accession>A0A369KW51</accession>
<dbReference type="UniPathway" id="UPA00047">
    <property type="reaction ID" value="UER00058"/>
</dbReference>
<comment type="catalytic activity">
    <reaction evidence="13">
        <text>L-valine + 2-oxoglutarate = 3-methyl-2-oxobutanoate + L-glutamate</text>
        <dbReference type="Rhea" id="RHEA:24813"/>
        <dbReference type="ChEBI" id="CHEBI:11851"/>
        <dbReference type="ChEBI" id="CHEBI:16810"/>
        <dbReference type="ChEBI" id="CHEBI:29985"/>
        <dbReference type="ChEBI" id="CHEBI:57762"/>
        <dbReference type="EC" id="2.6.1.42"/>
    </reaction>
</comment>
<keyword evidence="12" id="KW-0100">Branched-chain amino acid biosynthesis</keyword>
<dbReference type="UniPathway" id="UPA00049">
    <property type="reaction ID" value="UER00062"/>
</dbReference>
<dbReference type="InterPro" id="IPR043132">
    <property type="entry name" value="BCAT-like_C"/>
</dbReference>
<evidence type="ECO:0000256" key="5">
    <source>
        <dbReference type="ARBA" id="ARBA00005072"/>
    </source>
</evidence>
<keyword evidence="18" id="KW-1185">Reference proteome</keyword>
<dbReference type="EMBL" id="QOVW01000070">
    <property type="protein sequence ID" value="RDB35953.1"/>
    <property type="molecule type" value="Genomic_DNA"/>
</dbReference>
<name>A0A369KW51_9BACT</name>
<proteinExistence type="inferred from homology"/>
<dbReference type="PANTHER" id="PTHR11825">
    <property type="entry name" value="SUBGROUP IIII AMINOTRANSFERASE"/>
    <property type="match status" value="1"/>
</dbReference>
<evidence type="ECO:0000256" key="12">
    <source>
        <dbReference type="ARBA" id="ARBA00023304"/>
    </source>
</evidence>
<keyword evidence="9" id="KW-0028">Amino-acid biosynthesis</keyword>
<dbReference type="GO" id="GO:0009098">
    <property type="term" value="P:L-leucine biosynthetic process"/>
    <property type="evidence" value="ECO:0007669"/>
    <property type="project" value="UniProtKB-UniPathway"/>
</dbReference>
<dbReference type="GO" id="GO:0052656">
    <property type="term" value="F:L-isoleucine-2-oxoglutarate transaminase activity"/>
    <property type="evidence" value="ECO:0007669"/>
    <property type="project" value="RHEA"/>
</dbReference>
<dbReference type="InterPro" id="IPR043131">
    <property type="entry name" value="BCAT-like_N"/>
</dbReference>
<evidence type="ECO:0000256" key="13">
    <source>
        <dbReference type="ARBA" id="ARBA00048212"/>
    </source>
</evidence>
<evidence type="ECO:0000256" key="16">
    <source>
        <dbReference type="PIRSR" id="PIRSR006468-1"/>
    </source>
</evidence>
<evidence type="ECO:0000256" key="15">
    <source>
        <dbReference type="ARBA" id="ARBA00049229"/>
    </source>
</evidence>
<dbReference type="PANTHER" id="PTHR11825:SF44">
    <property type="entry name" value="BRANCHED-CHAIN-AMINO-ACID AMINOTRANSFERASE"/>
    <property type="match status" value="1"/>
</dbReference>
<dbReference type="GO" id="GO:0009097">
    <property type="term" value="P:isoleucine biosynthetic process"/>
    <property type="evidence" value="ECO:0007669"/>
    <property type="project" value="UniProtKB-UniPathway"/>
</dbReference>
<comment type="pathway">
    <text evidence="5">Amino-acid biosynthesis; L-leucine biosynthesis; L-leucine from 3-methyl-2-oxobutanoate: step 4/4.</text>
</comment>
<comment type="function">
    <text evidence="2">Acts on leucine, isoleucine and valine.</text>
</comment>
<dbReference type="InterPro" id="IPR005786">
    <property type="entry name" value="B_amino_transII"/>
</dbReference>
<evidence type="ECO:0000256" key="4">
    <source>
        <dbReference type="ARBA" id="ARBA00004931"/>
    </source>
</evidence>
<sequence length="399" mass="44531">MISSLLGLDALFSFYVKILCNILHEGIKMSSVVKSSLENPNYKILKNLLPKNEQKTPPKPNDNIPFGSIATNHMLICDYDPQKNGWQVPEITKFKSFSVCPSAVVFHYGQTIFEGLKAYQSLSNQNEVFLFRPDQNAKRMTRSATRLSMIPFPEDLFVNCIKELVKAEKDWILPPPGALYIRPSLISLDKGISYRASETYRFFIIASPAKSYFTNETGVSVYIERNFSRAALGGAGEAKCGGNYAAALPSLNDAKEKGAEQVLWLDAFEHRYVEEAGAMNVMFVYNQKIITPMLTGSILHGVTRASVIELAKYLGYEVEEKRIEINQIIEDAKNGKLTEMFACGTAVVISPVHTMLDGEQKISINNCQTGSVTMHLKNELIGIQTGTKPDPFGWRCPIF</sequence>
<dbReference type="GO" id="GO:0052654">
    <property type="term" value="F:L-leucine-2-oxoglutarate transaminase activity"/>
    <property type="evidence" value="ECO:0007669"/>
    <property type="project" value="RHEA"/>
</dbReference>
<dbReference type="PIRSF" id="PIRSF006468">
    <property type="entry name" value="BCAT1"/>
    <property type="match status" value="1"/>
</dbReference>
<evidence type="ECO:0000256" key="14">
    <source>
        <dbReference type="ARBA" id="ARBA00048798"/>
    </source>
</evidence>
<dbReference type="Proteomes" id="UP000253934">
    <property type="component" value="Unassembled WGS sequence"/>
</dbReference>
<comment type="catalytic activity">
    <reaction evidence="15">
        <text>L-leucine + 2-oxoglutarate = 4-methyl-2-oxopentanoate + L-glutamate</text>
        <dbReference type="Rhea" id="RHEA:18321"/>
        <dbReference type="ChEBI" id="CHEBI:16810"/>
        <dbReference type="ChEBI" id="CHEBI:17865"/>
        <dbReference type="ChEBI" id="CHEBI:29985"/>
        <dbReference type="ChEBI" id="CHEBI:57427"/>
        <dbReference type="EC" id="2.6.1.42"/>
    </reaction>
</comment>
<protein>
    <recommendedName>
        <fullName evidence="7">branched-chain-amino-acid transaminase</fullName>
        <ecNumber evidence="7">2.6.1.42</ecNumber>
    </recommendedName>
</protein>
<dbReference type="InterPro" id="IPR036038">
    <property type="entry name" value="Aminotransferase-like"/>
</dbReference>
<dbReference type="Gene3D" id="3.20.10.10">
    <property type="entry name" value="D-amino Acid Aminotransferase, subunit A, domain 2"/>
    <property type="match status" value="1"/>
</dbReference>
<gene>
    <name evidence="17" type="ORF">DCC88_07455</name>
</gene>
<evidence type="ECO:0000256" key="11">
    <source>
        <dbReference type="ARBA" id="ARBA00022898"/>
    </source>
</evidence>
<dbReference type="GO" id="GO:0009099">
    <property type="term" value="P:L-valine biosynthetic process"/>
    <property type="evidence" value="ECO:0007669"/>
    <property type="project" value="UniProtKB-UniPathway"/>
</dbReference>
<evidence type="ECO:0000256" key="2">
    <source>
        <dbReference type="ARBA" id="ARBA00003109"/>
    </source>
</evidence>
<dbReference type="Gene3D" id="3.30.470.10">
    <property type="match status" value="1"/>
</dbReference>
<dbReference type="SUPFAM" id="SSF56752">
    <property type="entry name" value="D-aminoacid aminotransferase-like PLP-dependent enzymes"/>
    <property type="match status" value="1"/>
</dbReference>
<comment type="cofactor">
    <cofactor evidence="1">
        <name>pyridoxal 5'-phosphate</name>
        <dbReference type="ChEBI" id="CHEBI:597326"/>
    </cofactor>
</comment>
<comment type="caution">
    <text evidence="17">The sequence shown here is derived from an EMBL/GenBank/DDBJ whole genome shotgun (WGS) entry which is preliminary data.</text>
</comment>
<evidence type="ECO:0000313" key="18">
    <source>
        <dbReference type="Proteomes" id="UP000253934"/>
    </source>
</evidence>
<dbReference type="AlphaFoldDB" id="A0A369KW51"/>
<evidence type="ECO:0000256" key="3">
    <source>
        <dbReference type="ARBA" id="ARBA00004824"/>
    </source>
</evidence>
<feature type="modified residue" description="N6-(pyridoxal phosphate)lysine" evidence="16">
    <location>
        <position position="239"/>
    </location>
</feature>
<comment type="catalytic activity">
    <reaction evidence="14">
        <text>L-isoleucine + 2-oxoglutarate = (S)-3-methyl-2-oxopentanoate + L-glutamate</text>
        <dbReference type="Rhea" id="RHEA:24801"/>
        <dbReference type="ChEBI" id="CHEBI:16810"/>
        <dbReference type="ChEBI" id="CHEBI:29985"/>
        <dbReference type="ChEBI" id="CHEBI:35146"/>
        <dbReference type="ChEBI" id="CHEBI:58045"/>
        <dbReference type="EC" id="2.6.1.42"/>
    </reaction>
</comment>
<dbReference type="Pfam" id="PF01063">
    <property type="entry name" value="Aminotran_4"/>
    <property type="match status" value="1"/>
</dbReference>